<dbReference type="EMBL" id="JAEVLS010000002">
    <property type="protein sequence ID" value="MBM0105002.1"/>
    <property type="molecule type" value="Genomic_DNA"/>
</dbReference>
<keyword evidence="8" id="KW-0675">Receptor</keyword>
<feature type="domain" description="TonB-dependent receptor plug" evidence="7">
    <location>
        <begin position="64"/>
        <end position="165"/>
    </location>
</feature>
<dbReference type="InterPro" id="IPR036942">
    <property type="entry name" value="Beta-barrel_TonB_sf"/>
</dbReference>
<dbReference type="Pfam" id="PF07715">
    <property type="entry name" value="Plug"/>
    <property type="match status" value="1"/>
</dbReference>
<dbReference type="Proteomes" id="UP000661077">
    <property type="component" value="Unassembled WGS sequence"/>
</dbReference>
<reference evidence="8 9" key="1">
    <citation type="journal article" date="2021" name="Int. J. Syst. Evol. Microbiol.">
        <title>Steroidobacter gossypii sp. nov., isolated from soil of cotton cropping field.</title>
        <authorList>
            <person name="Huang R."/>
            <person name="Yang S."/>
            <person name="Zhen C."/>
            <person name="Liu W."/>
        </authorList>
    </citation>
    <scope>NUCLEOTIDE SEQUENCE [LARGE SCALE GENOMIC DNA]</scope>
    <source>
        <strain evidence="8 9">S1-65</strain>
    </source>
</reference>
<dbReference type="InterPro" id="IPR037066">
    <property type="entry name" value="Plug_dom_sf"/>
</dbReference>
<dbReference type="Gene3D" id="2.40.170.20">
    <property type="entry name" value="TonB-dependent receptor, beta-barrel domain"/>
    <property type="match status" value="1"/>
</dbReference>
<organism evidence="8 9">
    <name type="scientific">Steroidobacter gossypii</name>
    <dbReference type="NCBI Taxonomy" id="2805490"/>
    <lineage>
        <taxon>Bacteria</taxon>
        <taxon>Pseudomonadati</taxon>
        <taxon>Pseudomonadota</taxon>
        <taxon>Gammaproteobacteria</taxon>
        <taxon>Steroidobacterales</taxon>
        <taxon>Steroidobacteraceae</taxon>
        <taxon>Steroidobacter</taxon>
    </lineage>
</organism>
<keyword evidence="4" id="KW-0798">TonB box</keyword>
<keyword evidence="3" id="KW-0998">Cell outer membrane</keyword>
<dbReference type="InterPro" id="IPR010104">
    <property type="entry name" value="TonB_rcpt_bac"/>
</dbReference>
<proteinExistence type="inferred from homology"/>
<dbReference type="PANTHER" id="PTHR40980">
    <property type="entry name" value="PLUG DOMAIN-CONTAINING PROTEIN"/>
    <property type="match status" value="1"/>
</dbReference>
<dbReference type="SUPFAM" id="SSF56935">
    <property type="entry name" value="Porins"/>
    <property type="match status" value="1"/>
</dbReference>
<evidence type="ECO:0000256" key="4">
    <source>
        <dbReference type="RuleBase" id="RU003357"/>
    </source>
</evidence>
<comment type="subcellular location">
    <subcellularLocation>
        <location evidence="1 4">Cell outer membrane</location>
    </subcellularLocation>
</comment>
<evidence type="ECO:0000313" key="9">
    <source>
        <dbReference type="Proteomes" id="UP000661077"/>
    </source>
</evidence>
<dbReference type="RefSeq" id="WP_203167070.1">
    <property type="nucleotide sequence ID" value="NZ_JAEVLS010000002.1"/>
</dbReference>
<dbReference type="Pfam" id="PF00593">
    <property type="entry name" value="TonB_dep_Rec_b-barrel"/>
    <property type="match status" value="1"/>
</dbReference>
<feature type="domain" description="TonB-dependent receptor-like beta-barrel" evidence="6">
    <location>
        <begin position="454"/>
        <end position="942"/>
    </location>
</feature>
<comment type="caution">
    <text evidence="8">The sequence shown here is derived from an EMBL/GenBank/DDBJ whole genome shotgun (WGS) entry which is preliminary data.</text>
</comment>
<dbReference type="NCBIfam" id="TIGR01782">
    <property type="entry name" value="TonB-Xanth-Caul"/>
    <property type="match status" value="1"/>
</dbReference>
<protein>
    <submittedName>
        <fullName evidence="8">TonB-dependent receptor</fullName>
    </submittedName>
</protein>
<accession>A0ABS1WVM4</accession>
<sequence length="975" mass="105541">MLTREVESDNWVGLSLFRRAAALAAPALLVTSVSVLAAEKSDSLEEVVVTGIRASLNEAVDLKRDADVIQDSIVAEDIGKFPDQNVAESLQRITGVSISRVNGEGSQVSVRSFGPQFNMVKLNSRSLATTTGQRSFDFQVLPSELIGGADVIKSPTADLAAGSIGAYVNIRTPRPLDDPGFNAVAAVNGNYHDLAQDVNPEMSGLLSNTFAGNTVGVLLGVTYKESEGRIDSYRGSIWNEYAPNGTGYGLPMGDQTLGEDGQPTTLEGSRGPGRTRYNMVDERRERAGAVAVFQWAPSDHFVTTVDLFHTRLDRDFLGSGLQVPNQVLSRYTRAVVSDSGTILQSTIANTDVEMNVVYGDEKSTTDAFGLNSLWTRGALTLAFDASYSKAERDFEGDDSTALHYTLFNDAGGIDPGEISLDYSTDIPSMTTTGGLDVTDISKVRAAWQRHAAEEVEDEVSELKLDALYEVDAGILSSVKVGVAYEQRTIGFADFGTEFDAASGGQTWNGAGMWIGDGSTWGTDPNIGVLPSGVLELSDSNFMRGISGNFPRQWVQIRDIKAYRAATQAYLEQLVASDPTQAWRADVVNAGWDTVYPGPGGTYENDEDTLSLYTQFNLRGDIGRVGWAGNVGVRYVSITNTSIGTASTIDLLRLDPQASNLPDHVVNTATTSPKVLEVETDEDHFLPSFNLRLDLGGGHYLRSAAAKTITRPALGDQGVNLQESGGVNAPTVAITGGNPYLESYEVSQFDLSYEFYSQQDSAYSISYFYKDISKFISTINTVGPWDGPIEPALAAAYAANGQVVNFVSTRKENRPGGVVQGVELGALHYFSYLPGFWNGFGVQANYTFADSEDKDAAPINQPGVPEPGSSLEGFAEHSYNVVGFYDKGKFQARLAYNWRDNFMSSRTGDGLQPEYTEDFGQLDLSMSYDVTDNLTAALEAINLTNETRLMYLGQRDRVSLVEMSGVRYQLGLRATF</sequence>
<keyword evidence="5" id="KW-0732">Signal</keyword>
<dbReference type="InterPro" id="IPR012910">
    <property type="entry name" value="Plug_dom"/>
</dbReference>
<keyword evidence="2 4" id="KW-0472">Membrane</keyword>
<dbReference type="InterPro" id="IPR000531">
    <property type="entry name" value="Beta-barrel_TonB"/>
</dbReference>
<evidence type="ECO:0000259" key="6">
    <source>
        <dbReference type="Pfam" id="PF00593"/>
    </source>
</evidence>
<evidence type="ECO:0000256" key="3">
    <source>
        <dbReference type="ARBA" id="ARBA00023237"/>
    </source>
</evidence>
<comment type="similarity">
    <text evidence="4">Belongs to the TonB-dependent receptor family.</text>
</comment>
<name>A0ABS1WVM4_9GAMM</name>
<feature type="chain" id="PRO_5046384894" evidence="5">
    <location>
        <begin position="38"/>
        <end position="975"/>
    </location>
</feature>
<evidence type="ECO:0000256" key="2">
    <source>
        <dbReference type="ARBA" id="ARBA00023136"/>
    </source>
</evidence>
<evidence type="ECO:0000256" key="1">
    <source>
        <dbReference type="ARBA" id="ARBA00004442"/>
    </source>
</evidence>
<feature type="signal peptide" evidence="5">
    <location>
        <begin position="1"/>
        <end position="37"/>
    </location>
</feature>
<dbReference type="PANTHER" id="PTHR40980:SF3">
    <property type="entry name" value="TONB-DEPENDENT RECEPTOR-LIKE BETA-BARREL DOMAIN-CONTAINING PROTEIN"/>
    <property type="match status" value="1"/>
</dbReference>
<keyword evidence="9" id="KW-1185">Reference proteome</keyword>
<dbReference type="Gene3D" id="2.170.130.10">
    <property type="entry name" value="TonB-dependent receptor, plug domain"/>
    <property type="match status" value="1"/>
</dbReference>
<evidence type="ECO:0000259" key="7">
    <source>
        <dbReference type="Pfam" id="PF07715"/>
    </source>
</evidence>
<evidence type="ECO:0000256" key="5">
    <source>
        <dbReference type="SAM" id="SignalP"/>
    </source>
</evidence>
<evidence type="ECO:0000313" key="8">
    <source>
        <dbReference type="EMBL" id="MBM0105002.1"/>
    </source>
</evidence>
<gene>
    <name evidence="8" type="ORF">JM946_09585</name>
</gene>